<dbReference type="HOGENOM" id="CLU_1540345_0_0_1"/>
<dbReference type="GO" id="GO:0004521">
    <property type="term" value="F:RNA endonuclease activity"/>
    <property type="evidence" value="ECO:0007669"/>
    <property type="project" value="InterPro"/>
</dbReference>
<dbReference type="SUPFAM" id="SSF53933">
    <property type="entry name" value="Microbial ribonucleases"/>
    <property type="match status" value="1"/>
</dbReference>
<dbReference type="EMBL" id="AHHD01000079">
    <property type="protein sequence ID" value="EKG20784.1"/>
    <property type="molecule type" value="Genomic_DNA"/>
</dbReference>
<dbReference type="InterPro" id="IPR000026">
    <property type="entry name" value="N1-like"/>
</dbReference>
<accession>K2SEC1</accession>
<keyword evidence="3" id="KW-1133">Transmembrane helix</keyword>
<evidence type="ECO:0000256" key="2">
    <source>
        <dbReference type="ARBA" id="ARBA00022801"/>
    </source>
</evidence>
<dbReference type="Proteomes" id="UP000007129">
    <property type="component" value="Unassembled WGS sequence"/>
</dbReference>
<evidence type="ECO:0000256" key="1">
    <source>
        <dbReference type="ARBA" id="ARBA00022722"/>
    </source>
</evidence>
<dbReference type="AlphaFoldDB" id="K2SEC1"/>
<dbReference type="VEuPathDB" id="FungiDB:MPH_01951"/>
<protein>
    <submittedName>
        <fullName evidence="4">Ribonuclease/ribotoxin</fullName>
    </submittedName>
</protein>
<dbReference type="InterPro" id="IPR016191">
    <property type="entry name" value="Ribonuclease/ribotoxin"/>
</dbReference>
<dbReference type="OrthoDB" id="5425539at2759"/>
<evidence type="ECO:0000313" key="4">
    <source>
        <dbReference type="EMBL" id="EKG20784.1"/>
    </source>
</evidence>
<keyword evidence="3" id="KW-0812">Transmembrane</keyword>
<dbReference type="InParanoid" id="K2SEC1"/>
<keyword evidence="3" id="KW-0472">Membrane</keyword>
<reference evidence="4 5" key="1">
    <citation type="journal article" date="2012" name="BMC Genomics">
        <title>Tools to kill: Genome of one of the most destructive plant pathogenic fungi Macrophomina phaseolina.</title>
        <authorList>
            <person name="Islam M.S."/>
            <person name="Haque M.S."/>
            <person name="Islam M.M."/>
            <person name="Emdad E.M."/>
            <person name="Halim A."/>
            <person name="Hossen Q.M.M."/>
            <person name="Hossain M.Z."/>
            <person name="Ahmed B."/>
            <person name="Rahim S."/>
            <person name="Rahman M.S."/>
            <person name="Alam M.M."/>
            <person name="Hou S."/>
            <person name="Wan X."/>
            <person name="Saito J.A."/>
            <person name="Alam M."/>
        </authorList>
    </citation>
    <scope>NUCLEOTIDE SEQUENCE [LARGE SCALE GENOMIC DNA]</scope>
    <source>
        <strain evidence="4 5">MS6</strain>
    </source>
</reference>
<proteinExistence type="predicted"/>
<organism evidence="4 5">
    <name type="scientific">Macrophomina phaseolina (strain MS6)</name>
    <name type="common">Charcoal rot fungus</name>
    <dbReference type="NCBI Taxonomy" id="1126212"/>
    <lineage>
        <taxon>Eukaryota</taxon>
        <taxon>Fungi</taxon>
        <taxon>Dikarya</taxon>
        <taxon>Ascomycota</taxon>
        <taxon>Pezizomycotina</taxon>
        <taxon>Dothideomycetes</taxon>
        <taxon>Dothideomycetes incertae sedis</taxon>
        <taxon>Botryosphaeriales</taxon>
        <taxon>Botryosphaeriaceae</taxon>
        <taxon>Macrophomina</taxon>
    </lineage>
</organism>
<keyword evidence="2" id="KW-0378">Hydrolase</keyword>
<evidence type="ECO:0000256" key="3">
    <source>
        <dbReference type="SAM" id="Phobius"/>
    </source>
</evidence>
<name>K2SEC1_MACPH</name>
<keyword evidence="1" id="KW-0540">Nuclease</keyword>
<gene>
    <name evidence="4" type="ORF">MPH_01951</name>
</gene>
<dbReference type="Gene3D" id="3.10.450.30">
    <property type="entry name" value="Microbial ribonucleases"/>
    <property type="match status" value="1"/>
</dbReference>
<dbReference type="Pfam" id="PF00545">
    <property type="entry name" value="Ribonuclease"/>
    <property type="match status" value="1"/>
</dbReference>
<evidence type="ECO:0000313" key="5">
    <source>
        <dbReference type="Proteomes" id="UP000007129"/>
    </source>
</evidence>
<dbReference type="GO" id="GO:0016787">
    <property type="term" value="F:hydrolase activity"/>
    <property type="evidence" value="ECO:0007669"/>
    <property type="project" value="UniProtKB-KW"/>
</dbReference>
<dbReference type="GO" id="GO:0003723">
    <property type="term" value="F:RNA binding"/>
    <property type="evidence" value="ECO:0007669"/>
    <property type="project" value="InterPro"/>
</dbReference>
<comment type="caution">
    <text evidence="4">The sequence shown here is derived from an EMBL/GenBank/DDBJ whole genome shotgun (WGS) entry which is preliminary data.</text>
</comment>
<feature type="transmembrane region" description="Helical" evidence="3">
    <location>
        <begin position="69"/>
        <end position="90"/>
    </location>
</feature>
<sequence length="174" mass="19121">MIDQFRRSPIYAAGEACLTTACLGAILNIEPRQNVTRRRAYKGKISGSMSHCNQQKPSLSFLVPHSLSIMRSFISILATGLAILTGALAVDCQGKAFTDADVDACVAELCNWDAGRGPGGYPHHFGNRETLSLGQYTTDPDLYEYPMLDNGRVYKGGMYMLLDPRRSAPRRNDT</sequence>